<proteinExistence type="predicted"/>
<dbReference type="EMBL" id="GGEC01028958">
    <property type="protein sequence ID" value="MBX09442.1"/>
    <property type="molecule type" value="Transcribed_RNA"/>
</dbReference>
<dbReference type="AlphaFoldDB" id="A0A2P2KUN6"/>
<accession>A0A2P2KUN6</accession>
<protein>
    <submittedName>
        <fullName evidence="1">Cmp-sialic acid transporter</fullName>
    </submittedName>
</protein>
<organism evidence="1">
    <name type="scientific">Rhizophora mucronata</name>
    <name type="common">Asiatic mangrove</name>
    <dbReference type="NCBI Taxonomy" id="61149"/>
    <lineage>
        <taxon>Eukaryota</taxon>
        <taxon>Viridiplantae</taxon>
        <taxon>Streptophyta</taxon>
        <taxon>Embryophyta</taxon>
        <taxon>Tracheophyta</taxon>
        <taxon>Spermatophyta</taxon>
        <taxon>Magnoliopsida</taxon>
        <taxon>eudicotyledons</taxon>
        <taxon>Gunneridae</taxon>
        <taxon>Pentapetalae</taxon>
        <taxon>rosids</taxon>
        <taxon>fabids</taxon>
        <taxon>Malpighiales</taxon>
        <taxon>Rhizophoraceae</taxon>
        <taxon>Rhizophora</taxon>
    </lineage>
</organism>
<name>A0A2P2KUN6_RHIMU</name>
<reference evidence="1" key="1">
    <citation type="submission" date="2018-02" db="EMBL/GenBank/DDBJ databases">
        <title>Rhizophora mucronata_Transcriptome.</title>
        <authorList>
            <person name="Meera S.P."/>
            <person name="Sreeshan A."/>
            <person name="Augustine A."/>
        </authorList>
    </citation>
    <scope>NUCLEOTIDE SEQUENCE</scope>
    <source>
        <tissue evidence="1">Leaf</tissue>
    </source>
</reference>
<sequence length="52" mass="5898">MEGVQEINSSKDDYGLEECSVVSDPFNYLLDPQQCPICHLDLFGYLHLSNYG</sequence>
<evidence type="ECO:0000313" key="1">
    <source>
        <dbReference type="EMBL" id="MBX09442.1"/>
    </source>
</evidence>